<dbReference type="AlphaFoldDB" id="A0A6J6ZVN6"/>
<sequence>MILGAALRGVTLAALVLRNELQEHPRSTTLGNCEVLDGQRPSWNKDAHPLLGVLTKGARAHVPVDGGGQKEFVAVEVQYRLKTAQKGQVGGGGGGLIAVHQTNVVDRAPPG</sequence>
<accession>A0A6J6ZVN6</accession>
<proteinExistence type="predicted"/>
<name>A0A6J6ZVN6_9ZZZZ</name>
<gene>
    <name evidence="1" type="ORF">UFOPK3001_02386</name>
</gene>
<reference evidence="1" key="1">
    <citation type="submission" date="2020-05" db="EMBL/GenBank/DDBJ databases">
        <authorList>
            <person name="Chiriac C."/>
            <person name="Salcher M."/>
            <person name="Ghai R."/>
            <person name="Kavagutti S V."/>
        </authorList>
    </citation>
    <scope>NUCLEOTIDE SEQUENCE</scope>
</reference>
<organism evidence="1">
    <name type="scientific">freshwater metagenome</name>
    <dbReference type="NCBI Taxonomy" id="449393"/>
    <lineage>
        <taxon>unclassified sequences</taxon>
        <taxon>metagenomes</taxon>
        <taxon>ecological metagenomes</taxon>
    </lineage>
</organism>
<protein>
    <submittedName>
        <fullName evidence="1">Unannotated protein</fullName>
    </submittedName>
</protein>
<dbReference type="EMBL" id="CAFAAJ010000229">
    <property type="protein sequence ID" value="CAB4824571.1"/>
    <property type="molecule type" value="Genomic_DNA"/>
</dbReference>
<evidence type="ECO:0000313" key="1">
    <source>
        <dbReference type="EMBL" id="CAB4824571.1"/>
    </source>
</evidence>